<evidence type="ECO:0000313" key="13">
    <source>
        <dbReference type="Proteomes" id="UP001604335"/>
    </source>
</evidence>
<comment type="pathway">
    <text evidence="3 10">Cofactor biosynthesis; biotin biosynthesis.</text>
</comment>
<name>A0ABW7CAZ1_9CYAN</name>
<evidence type="ECO:0000256" key="1">
    <source>
        <dbReference type="ARBA" id="ARBA00001933"/>
    </source>
</evidence>
<comment type="caution">
    <text evidence="12">The sequence shown here is derived from an EMBL/GenBank/DDBJ whole genome shotgun (WGS) entry which is preliminary data.</text>
</comment>
<accession>A0ABW7CAZ1</accession>
<feature type="domain" description="Aminotransferase class I/classII large" evidence="11">
    <location>
        <begin position="53"/>
        <end position="406"/>
    </location>
</feature>
<evidence type="ECO:0000256" key="7">
    <source>
        <dbReference type="ARBA" id="ARBA00022756"/>
    </source>
</evidence>
<comment type="similarity">
    <text evidence="4 10">Belongs to the class-II pyridoxal-phosphate-dependent aminotransferase family. BioF subfamily.</text>
</comment>
<protein>
    <recommendedName>
        <fullName evidence="10">8-amino-7-ketopelargonate synthase</fullName>
        <ecNumber evidence="10">2.3.1.47</ecNumber>
    </recommendedName>
</protein>
<dbReference type="InterPro" id="IPR015424">
    <property type="entry name" value="PyrdxlP-dep_Trfase"/>
</dbReference>
<dbReference type="InterPro" id="IPR015421">
    <property type="entry name" value="PyrdxlP-dep_Trfase_major"/>
</dbReference>
<dbReference type="Gene3D" id="3.90.1150.10">
    <property type="entry name" value="Aspartate Aminotransferase, domain 1"/>
    <property type="match status" value="1"/>
</dbReference>
<dbReference type="RefSeq" id="WP_393013599.1">
    <property type="nucleotide sequence ID" value="NZ_JAZAQF010000069.1"/>
</dbReference>
<dbReference type="InterPro" id="IPR001917">
    <property type="entry name" value="Aminotrans_II_pyridoxalP_BS"/>
</dbReference>
<dbReference type="Pfam" id="PF00155">
    <property type="entry name" value="Aminotran_1_2"/>
    <property type="match status" value="1"/>
</dbReference>
<dbReference type="InterPro" id="IPR004723">
    <property type="entry name" value="AONS_Archaea/Proteobacteria"/>
</dbReference>
<dbReference type="InterPro" id="IPR015422">
    <property type="entry name" value="PyrdxlP-dep_Trfase_small"/>
</dbReference>
<dbReference type="InterPro" id="IPR050087">
    <property type="entry name" value="AON_synthase_class-II"/>
</dbReference>
<evidence type="ECO:0000256" key="10">
    <source>
        <dbReference type="RuleBase" id="RU003693"/>
    </source>
</evidence>
<keyword evidence="8 10" id="KW-0663">Pyridoxal phosphate</keyword>
<comment type="cofactor">
    <cofactor evidence="1 10">
        <name>pyridoxal 5'-phosphate</name>
        <dbReference type="ChEBI" id="CHEBI:597326"/>
    </cofactor>
</comment>
<comment type="catalytic activity">
    <reaction evidence="9 10">
        <text>6-carboxyhexanoyl-[ACP] + L-alanine + H(+) = (8S)-8-amino-7-oxononanoate + holo-[ACP] + CO2</text>
        <dbReference type="Rhea" id="RHEA:42288"/>
        <dbReference type="Rhea" id="RHEA-COMP:9685"/>
        <dbReference type="Rhea" id="RHEA-COMP:9955"/>
        <dbReference type="ChEBI" id="CHEBI:15378"/>
        <dbReference type="ChEBI" id="CHEBI:16526"/>
        <dbReference type="ChEBI" id="CHEBI:57972"/>
        <dbReference type="ChEBI" id="CHEBI:64479"/>
        <dbReference type="ChEBI" id="CHEBI:78846"/>
        <dbReference type="ChEBI" id="CHEBI:149468"/>
        <dbReference type="EC" id="2.3.1.47"/>
    </reaction>
</comment>
<evidence type="ECO:0000256" key="6">
    <source>
        <dbReference type="ARBA" id="ARBA00022679"/>
    </source>
</evidence>
<dbReference type="InterPro" id="IPR004839">
    <property type="entry name" value="Aminotransferase_I/II_large"/>
</dbReference>
<gene>
    <name evidence="12" type="primary">bioF</name>
    <name evidence="12" type="ORF">VPK24_11805</name>
</gene>
<dbReference type="EMBL" id="JAZAQF010000069">
    <property type="protein sequence ID" value="MFG3818324.1"/>
    <property type="molecule type" value="Genomic_DNA"/>
</dbReference>
<dbReference type="GO" id="GO:0008710">
    <property type="term" value="F:8-amino-7-oxononanoate synthase activity"/>
    <property type="evidence" value="ECO:0007669"/>
    <property type="project" value="UniProtKB-EC"/>
</dbReference>
<evidence type="ECO:0000256" key="9">
    <source>
        <dbReference type="ARBA" id="ARBA00047715"/>
    </source>
</evidence>
<keyword evidence="7" id="KW-0093">Biotin biosynthesis</keyword>
<comment type="subunit">
    <text evidence="5 10">Homodimer.</text>
</comment>
<dbReference type="CDD" id="cd06454">
    <property type="entry name" value="KBL_like"/>
    <property type="match status" value="1"/>
</dbReference>
<dbReference type="EC" id="2.3.1.47" evidence="10"/>
<keyword evidence="12" id="KW-0012">Acyltransferase</keyword>
<reference evidence="13" key="1">
    <citation type="journal article" date="2024" name="Algal Res.">
        <title>Biochemical, toxicological and genomic investigation of a high-biomass producing Limnothrix strain isolated from Italian shallow drinking water reservoir.</title>
        <authorList>
            <person name="Simonazzi M."/>
            <person name="Shishido T.K."/>
            <person name="Delbaje E."/>
            <person name="Wahlsten M."/>
            <person name="Fewer D.P."/>
            <person name="Sivonen K."/>
            <person name="Pezzolesi L."/>
            <person name="Pistocchi R."/>
        </authorList>
    </citation>
    <scope>NUCLEOTIDE SEQUENCE [LARGE SCALE GENOMIC DNA]</scope>
    <source>
        <strain evidence="13">LRLZ20PSL1</strain>
    </source>
</reference>
<evidence type="ECO:0000256" key="8">
    <source>
        <dbReference type="ARBA" id="ARBA00022898"/>
    </source>
</evidence>
<evidence type="ECO:0000256" key="3">
    <source>
        <dbReference type="ARBA" id="ARBA00004746"/>
    </source>
</evidence>
<dbReference type="PANTHER" id="PTHR13693">
    <property type="entry name" value="CLASS II AMINOTRANSFERASE/8-AMINO-7-OXONONANOATE SYNTHASE"/>
    <property type="match status" value="1"/>
</dbReference>
<sequence length="414" mass="44162">MPIPKTAPSPASTESPYDWMAKALQTIHRAHWHRSPQILSGRPGAVVERDGRTLINFASNDYLGLAGDDRLMAAAIEAIQTDGTGSTGSRLITGQRALHRELEQAIAQLKQTEDAIVFSSGYLANLGTIAALVGPRDLILNDAYNHSSLLAGAKLSGATVVDYRHGDLQDLGDRLQSHRSHYRRCLILTDTVFSMDGDLAPLPEILDLAEAFSAMVLVDEAHGTGVFGATGAGCVEALGCSGRSLIQMGTLSKALGSLGGYVAGSATLVDFLRNRAASWIYTTGLSPADTAAALAAIRIVNQEPDRRAALWHNTRSLRQALQDWLATQPAELTQGDHAYRLLPSESPILCLQVPNPATVSQLGRSLTEAGLWVGAIRPPTVPTSRLRLTLMATHQPEHLTQLMAALRSAIPPGA</sequence>
<evidence type="ECO:0000313" key="12">
    <source>
        <dbReference type="EMBL" id="MFG3818324.1"/>
    </source>
</evidence>
<comment type="function">
    <text evidence="2 10">Catalyzes the decarboxylative condensation of pimeloyl-[acyl-carrier protein] and L-alanine to produce 8-amino-7-oxononanoate (AON), [acyl-carrier protein], and carbon dioxide.</text>
</comment>
<dbReference type="SUPFAM" id="SSF53383">
    <property type="entry name" value="PLP-dependent transferases"/>
    <property type="match status" value="1"/>
</dbReference>
<evidence type="ECO:0000256" key="5">
    <source>
        <dbReference type="ARBA" id="ARBA00011738"/>
    </source>
</evidence>
<dbReference type="PROSITE" id="PS00599">
    <property type="entry name" value="AA_TRANSFER_CLASS_2"/>
    <property type="match status" value="1"/>
</dbReference>
<keyword evidence="13" id="KW-1185">Reference proteome</keyword>
<organism evidence="12 13">
    <name type="scientific">Limnothrix redekei LRLZ20PSL1</name>
    <dbReference type="NCBI Taxonomy" id="3112953"/>
    <lineage>
        <taxon>Bacteria</taxon>
        <taxon>Bacillati</taxon>
        <taxon>Cyanobacteriota</taxon>
        <taxon>Cyanophyceae</taxon>
        <taxon>Pseudanabaenales</taxon>
        <taxon>Pseudanabaenaceae</taxon>
        <taxon>Limnothrix</taxon>
    </lineage>
</organism>
<keyword evidence="6 10" id="KW-0808">Transferase</keyword>
<dbReference type="NCBIfam" id="TIGR00858">
    <property type="entry name" value="bioF"/>
    <property type="match status" value="1"/>
</dbReference>
<dbReference type="PANTHER" id="PTHR13693:SF100">
    <property type="entry name" value="8-AMINO-7-OXONONANOATE SYNTHASE"/>
    <property type="match status" value="1"/>
</dbReference>
<evidence type="ECO:0000256" key="4">
    <source>
        <dbReference type="ARBA" id="ARBA00010008"/>
    </source>
</evidence>
<evidence type="ECO:0000259" key="11">
    <source>
        <dbReference type="Pfam" id="PF00155"/>
    </source>
</evidence>
<dbReference type="Gene3D" id="3.40.640.10">
    <property type="entry name" value="Type I PLP-dependent aspartate aminotransferase-like (Major domain)"/>
    <property type="match status" value="1"/>
</dbReference>
<dbReference type="Proteomes" id="UP001604335">
    <property type="component" value="Unassembled WGS sequence"/>
</dbReference>
<evidence type="ECO:0000256" key="2">
    <source>
        <dbReference type="ARBA" id="ARBA00002513"/>
    </source>
</evidence>
<proteinExistence type="inferred from homology"/>